<dbReference type="PANTHER" id="PTHR11014:SF63">
    <property type="entry name" value="METALLOPEPTIDASE, PUTATIVE (AFU_ORTHOLOGUE AFUA_6G09600)-RELATED"/>
    <property type="match status" value="1"/>
</dbReference>
<evidence type="ECO:0000256" key="1">
    <source>
        <dbReference type="ARBA" id="ARBA00022801"/>
    </source>
</evidence>
<dbReference type="InterPro" id="IPR017439">
    <property type="entry name" value="Amidohydrolase"/>
</dbReference>
<comment type="cofactor">
    <cofactor evidence="2">
        <name>Mn(2+)</name>
        <dbReference type="ChEBI" id="CHEBI:29035"/>
    </cofactor>
    <text evidence="2">The Mn(2+) ion enhances activity.</text>
</comment>
<feature type="binding site" evidence="2">
    <location>
        <position position="405"/>
    </location>
    <ligand>
        <name>Mn(2+)</name>
        <dbReference type="ChEBI" id="CHEBI:29035"/>
        <label>2</label>
    </ligand>
</feature>
<feature type="binding site" evidence="2">
    <location>
        <position position="197"/>
    </location>
    <ligand>
        <name>Mn(2+)</name>
        <dbReference type="ChEBI" id="CHEBI:29035"/>
        <label>2</label>
    </ligand>
</feature>
<dbReference type="EMBL" id="FNTB01000001">
    <property type="protein sequence ID" value="SEC71310.1"/>
    <property type="molecule type" value="Genomic_DNA"/>
</dbReference>
<keyword evidence="2" id="KW-0479">Metal-binding</keyword>
<sequence length="432" mass="48568">MNFIKKNLRAVLTVNFIFLTLSIFGQTAEIDRPHLKIQERTNQIFDSLVNLRRDLHMYPEVSGDERRTSNKIIEYLTALGLEVKTNIGGYGVVGILKGAKPGKKIAWRADMDAMPNKAPDVVDFKSRNEGVRHICGHDVHTTVALGIANVLTHQKEDLEGTVYFVFQPSEENIKGALAMIDDGLFDIIDPEEMYAMHVTPFPTGTIAVKAEEMFSDYKRMNLTLQKTLDNEALIAFAKNQIMALENVASESKFWNMQNMGDPEVGIASPKSIYNNFTMIEKNNYSITETEYEVKISAFLSFSDKKQRNSAIPKLNSRIKESKYADKFIDAELVNVFPTLDNNTELVDASLELLSGIYGKDRVLRMYGVVADGRSDDFAFFQPIVPSVYFFMGGSNYEKGIIAQTHSPNFAVDESCIKTGVNLFSSLIVERLK</sequence>
<dbReference type="InterPro" id="IPR002933">
    <property type="entry name" value="Peptidase_M20"/>
</dbReference>
<dbReference type="Proteomes" id="UP000183038">
    <property type="component" value="Unassembled WGS sequence"/>
</dbReference>
<feature type="binding site" evidence="2">
    <location>
        <position position="137"/>
    </location>
    <ligand>
        <name>Mn(2+)</name>
        <dbReference type="ChEBI" id="CHEBI:29035"/>
        <label>2</label>
    </ligand>
</feature>
<dbReference type="RefSeq" id="WP_074674541.1">
    <property type="nucleotide sequence ID" value="NZ_FNTB01000001.1"/>
</dbReference>
<dbReference type="GO" id="GO:0046872">
    <property type="term" value="F:metal ion binding"/>
    <property type="evidence" value="ECO:0007669"/>
    <property type="project" value="UniProtKB-KW"/>
</dbReference>
<accession>A0A1H4URZ9</accession>
<dbReference type="NCBIfam" id="TIGR01891">
    <property type="entry name" value="amidohydrolases"/>
    <property type="match status" value="1"/>
</dbReference>
<dbReference type="PANTHER" id="PTHR11014">
    <property type="entry name" value="PEPTIDASE M20 FAMILY MEMBER"/>
    <property type="match status" value="1"/>
</dbReference>
<feature type="binding site" evidence="2">
    <location>
        <position position="135"/>
    </location>
    <ligand>
        <name>Mn(2+)</name>
        <dbReference type="ChEBI" id="CHEBI:29035"/>
        <label>2</label>
    </ligand>
</feature>
<keyword evidence="1 3" id="KW-0378">Hydrolase</keyword>
<evidence type="ECO:0000256" key="2">
    <source>
        <dbReference type="PIRSR" id="PIRSR005962-1"/>
    </source>
</evidence>
<dbReference type="AlphaFoldDB" id="A0A1H4URZ9"/>
<dbReference type="OrthoDB" id="9776731at2"/>
<feature type="binding site" evidence="2">
    <location>
        <position position="171"/>
    </location>
    <ligand>
        <name>Mn(2+)</name>
        <dbReference type="ChEBI" id="CHEBI:29035"/>
        <label>2</label>
    </ligand>
</feature>
<dbReference type="Pfam" id="PF01546">
    <property type="entry name" value="Peptidase_M20"/>
    <property type="match status" value="1"/>
</dbReference>
<dbReference type="Gene3D" id="3.30.70.360">
    <property type="match status" value="1"/>
</dbReference>
<keyword evidence="2" id="KW-0464">Manganese</keyword>
<organism evidence="3 4">
    <name type="scientific">Maribacter dokdonensis</name>
    <dbReference type="NCBI Taxonomy" id="320912"/>
    <lineage>
        <taxon>Bacteria</taxon>
        <taxon>Pseudomonadati</taxon>
        <taxon>Bacteroidota</taxon>
        <taxon>Flavobacteriia</taxon>
        <taxon>Flavobacteriales</taxon>
        <taxon>Flavobacteriaceae</taxon>
        <taxon>Maribacter</taxon>
    </lineage>
</organism>
<dbReference type="Gene3D" id="3.40.630.10">
    <property type="entry name" value="Zn peptidases"/>
    <property type="match status" value="1"/>
</dbReference>
<proteinExistence type="predicted"/>
<dbReference type="GO" id="GO:0016787">
    <property type="term" value="F:hydrolase activity"/>
    <property type="evidence" value="ECO:0007669"/>
    <property type="project" value="UniProtKB-KW"/>
</dbReference>
<reference evidence="3 4" key="1">
    <citation type="submission" date="2016-10" db="EMBL/GenBank/DDBJ databases">
        <authorList>
            <person name="de Groot N.N."/>
        </authorList>
    </citation>
    <scope>NUCLEOTIDE SEQUENCE [LARGE SCALE GENOMIC DNA]</scope>
    <source>
        <strain evidence="3 4">MAR_2009_71</strain>
    </source>
</reference>
<evidence type="ECO:0000313" key="3">
    <source>
        <dbReference type="EMBL" id="SEC71310.1"/>
    </source>
</evidence>
<evidence type="ECO:0000313" key="4">
    <source>
        <dbReference type="Proteomes" id="UP000183038"/>
    </source>
</evidence>
<protein>
    <submittedName>
        <fullName evidence="3">Amidohydrolase</fullName>
    </submittedName>
</protein>
<dbReference type="PIRSF" id="PIRSF005962">
    <property type="entry name" value="Pept_M20D_amidohydro"/>
    <property type="match status" value="1"/>
</dbReference>
<name>A0A1H4URZ9_9FLAO</name>
<gene>
    <name evidence="3" type="ORF">SAMN05192540_3880</name>
</gene>
<dbReference type="SUPFAM" id="SSF53187">
    <property type="entry name" value="Zn-dependent exopeptidases"/>
    <property type="match status" value="1"/>
</dbReference>